<dbReference type="PANTHER" id="PTHR34308:SF1">
    <property type="entry name" value="COBALAMIN BIOSYNTHESIS PROTEIN CBIB"/>
    <property type="match status" value="1"/>
</dbReference>
<evidence type="ECO:0000256" key="8">
    <source>
        <dbReference type="ARBA" id="ARBA00023136"/>
    </source>
</evidence>
<comment type="caution">
    <text evidence="10">The sequence shown here is derived from an EMBL/GenBank/DDBJ whole genome shotgun (WGS) entry which is preliminary data.</text>
</comment>
<keyword evidence="6 9" id="KW-0812">Transmembrane</keyword>
<dbReference type="Pfam" id="PF03186">
    <property type="entry name" value="CobD_Cbib"/>
    <property type="match status" value="1"/>
</dbReference>
<dbReference type="InterPro" id="IPR004485">
    <property type="entry name" value="Cobalamin_biosynth_CobD/CbiB"/>
</dbReference>
<keyword evidence="7 9" id="KW-1133">Transmembrane helix</keyword>
<reference evidence="11" key="1">
    <citation type="journal article" date="2019" name="Int. J. Syst. Evol. Microbiol.">
        <title>The Global Catalogue of Microorganisms (GCM) 10K type strain sequencing project: providing services to taxonomists for standard genome sequencing and annotation.</title>
        <authorList>
            <consortium name="The Broad Institute Genomics Platform"/>
            <consortium name="The Broad Institute Genome Sequencing Center for Infectious Disease"/>
            <person name="Wu L."/>
            <person name="Ma J."/>
        </authorList>
    </citation>
    <scope>NUCLEOTIDE SEQUENCE [LARGE SCALE GENOMIC DNA]</scope>
    <source>
        <strain evidence="11">JCM 14370</strain>
    </source>
</reference>
<dbReference type="EMBL" id="BMOD01000008">
    <property type="protein sequence ID" value="GGJ38213.1"/>
    <property type="molecule type" value="Genomic_DNA"/>
</dbReference>
<dbReference type="HAMAP" id="MF_00024">
    <property type="entry name" value="CobD_CbiB"/>
    <property type="match status" value="1"/>
</dbReference>
<comment type="subcellular location">
    <subcellularLocation>
        <location evidence="1 9">Cell membrane</location>
        <topology evidence="1 9">Multi-pass membrane protein</topology>
    </subcellularLocation>
</comment>
<evidence type="ECO:0000256" key="1">
    <source>
        <dbReference type="ARBA" id="ARBA00004651"/>
    </source>
</evidence>
<keyword evidence="5 9" id="KW-0169">Cobalamin biosynthesis</keyword>
<comment type="pathway">
    <text evidence="2 9">Cofactor biosynthesis; adenosylcobalamin biosynthesis.</text>
</comment>
<evidence type="ECO:0000256" key="9">
    <source>
        <dbReference type="HAMAP-Rule" id="MF_00024"/>
    </source>
</evidence>
<evidence type="ECO:0000256" key="5">
    <source>
        <dbReference type="ARBA" id="ARBA00022573"/>
    </source>
</evidence>
<evidence type="ECO:0000256" key="3">
    <source>
        <dbReference type="ARBA" id="ARBA00006263"/>
    </source>
</evidence>
<evidence type="ECO:0000313" key="10">
    <source>
        <dbReference type="EMBL" id="GGJ38213.1"/>
    </source>
</evidence>
<name>A0ABQ2D1T9_9DEIO</name>
<keyword evidence="8 9" id="KW-0472">Membrane</keyword>
<evidence type="ECO:0000256" key="2">
    <source>
        <dbReference type="ARBA" id="ARBA00004953"/>
    </source>
</evidence>
<keyword evidence="11" id="KW-1185">Reference proteome</keyword>
<protein>
    <recommendedName>
        <fullName evidence="9">Cobalamin biosynthesis protein CobD</fullName>
    </recommendedName>
</protein>
<dbReference type="Proteomes" id="UP000632222">
    <property type="component" value="Unassembled WGS sequence"/>
</dbReference>
<accession>A0ABQ2D1T9</accession>
<evidence type="ECO:0000256" key="4">
    <source>
        <dbReference type="ARBA" id="ARBA00022475"/>
    </source>
</evidence>
<comment type="caution">
    <text evidence="9">Lacks conserved residue(s) required for the propagation of feature annotation.</text>
</comment>
<sequence length="295" mass="32238">MALFSGLTILLAFGLDHLGEPPSKLHPVVWMGNYLQLARRVLKKGFLPGLLGWGVGAGLVVLVALVVQILLQLFPTGIQLLLLTLCLKPLMAWKALKQAGEKVLDAPTLPEARQELSWHLVSRNTSELSESEVMGAAMESVAENLSDSLVAPLFWFLVGGLPMVAFYRFCNTADAMWGYRSLELEHFGKVAARMDDVLNLIPARLTGGLICAVGKSERAFQTMLRDAQMTPSPNSGYPMAALAGLLGVKLSKRETYVLGAEFREPERKDLQETLSVLHRVAWVAVALLAVVACFR</sequence>
<feature type="transmembrane region" description="Helical" evidence="9">
    <location>
        <begin position="50"/>
        <end position="71"/>
    </location>
</feature>
<evidence type="ECO:0000256" key="6">
    <source>
        <dbReference type="ARBA" id="ARBA00022692"/>
    </source>
</evidence>
<dbReference type="PANTHER" id="PTHR34308">
    <property type="entry name" value="COBALAMIN BIOSYNTHESIS PROTEIN CBIB"/>
    <property type="match status" value="1"/>
</dbReference>
<comment type="similarity">
    <text evidence="3 9">Belongs to the CobD/CbiB family.</text>
</comment>
<evidence type="ECO:0000313" key="11">
    <source>
        <dbReference type="Proteomes" id="UP000632222"/>
    </source>
</evidence>
<proteinExistence type="inferred from homology"/>
<comment type="function">
    <text evidence="9">Converts cobyric acid to cobinamide by the addition of aminopropanol on the F carboxylic group.</text>
</comment>
<organism evidence="10 11">
    <name type="scientific">Deinococcus roseus</name>
    <dbReference type="NCBI Taxonomy" id="392414"/>
    <lineage>
        <taxon>Bacteria</taxon>
        <taxon>Thermotogati</taxon>
        <taxon>Deinococcota</taxon>
        <taxon>Deinococci</taxon>
        <taxon>Deinococcales</taxon>
        <taxon>Deinococcaceae</taxon>
        <taxon>Deinococcus</taxon>
    </lineage>
</organism>
<feature type="transmembrane region" description="Helical" evidence="9">
    <location>
        <begin position="149"/>
        <end position="170"/>
    </location>
</feature>
<dbReference type="NCBIfam" id="TIGR00380">
    <property type="entry name" value="cobal_cbiB"/>
    <property type="match status" value="1"/>
</dbReference>
<keyword evidence="4 9" id="KW-1003">Cell membrane</keyword>
<evidence type="ECO:0000256" key="7">
    <source>
        <dbReference type="ARBA" id="ARBA00022989"/>
    </source>
</evidence>
<gene>
    <name evidence="9 10" type="primary">cobD</name>
    <name evidence="10" type="ORF">GCM10008938_25460</name>
</gene>
<dbReference type="RefSeq" id="WP_229684772.1">
    <property type="nucleotide sequence ID" value="NZ_BMOD01000008.1"/>
</dbReference>